<organism evidence="2">
    <name type="scientific">candidate division WOR-3 bacterium</name>
    <dbReference type="NCBI Taxonomy" id="2052148"/>
    <lineage>
        <taxon>Bacteria</taxon>
        <taxon>Bacteria division WOR-3</taxon>
    </lineage>
</organism>
<evidence type="ECO:0000259" key="1">
    <source>
        <dbReference type="PROSITE" id="PS50164"/>
    </source>
</evidence>
<dbReference type="SUPFAM" id="SSF82771">
    <property type="entry name" value="GIY-YIG endonuclease"/>
    <property type="match status" value="1"/>
</dbReference>
<dbReference type="CDD" id="cd00719">
    <property type="entry name" value="GIY-YIG_SF"/>
    <property type="match status" value="1"/>
</dbReference>
<dbReference type="EMBL" id="DSLG01000001">
    <property type="protein sequence ID" value="HEA86401.1"/>
    <property type="molecule type" value="Genomic_DNA"/>
</dbReference>
<name>A0A7C1SC57_UNCW3</name>
<evidence type="ECO:0000313" key="2">
    <source>
        <dbReference type="EMBL" id="HEA86401.1"/>
    </source>
</evidence>
<accession>A0A7C1SC57</accession>
<dbReference type="InterPro" id="IPR000305">
    <property type="entry name" value="GIY-YIG_endonuc"/>
</dbReference>
<comment type="caution">
    <text evidence="2">The sequence shown here is derived from an EMBL/GenBank/DDBJ whole genome shotgun (WGS) entry which is preliminary data.</text>
</comment>
<sequence length="264" mass="30828">MKVKTPRLVVQHLEGFSGKVLDEYPEVVSEFIRGKNGVYALYKRDRLYYVGLARNLRSRLRMHMRDRHAGKWDRFSIYLTEGDEHLKELEALILRIAEPPGNKVTGKFIDSHDLRQDLRRRLKAAALRMIDKFTYWEDQTDISEDDSDHRLEKKEHIEKKCTVSSGHTTVLAKFIPKPFYIRMEYKGKMYSAHVNKNGTISLELSGMNIKKWQRVKDMLFTTPSSAAKAAIGVSLNGWRSWEFRTNDGRWVKLDELRKGRAKPA</sequence>
<dbReference type="InterPro" id="IPR035901">
    <property type="entry name" value="GIY-YIG_endonuc_sf"/>
</dbReference>
<gene>
    <name evidence="2" type="ORF">ENP94_00080</name>
</gene>
<dbReference type="PROSITE" id="PS50164">
    <property type="entry name" value="GIY_YIG"/>
    <property type="match status" value="1"/>
</dbReference>
<reference evidence="2" key="1">
    <citation type="journal article" date="2020" name="mSystems">
        <title>Genome- and Community-Level Interaction Insights into Carbon Utilization and Element Cycling Functions of Hydrothermarchaeota in Hydrothermal Sediment.</title>
        <authorList>
            <person name="Zhou Z."/>
            <person name="Liu Y."/>
            <person name="Xu W."/>
            <person name="Pan J."/>
            <person name="Luo Z.H."/>
            <person name="Li M."/>
        </authorList>
    </citation>
    <scope>NUCLEOTIDE SEQUENCE [LARGE SCALE GENOMIC DNA]</scope>
    <source>
        <strain evidence="2">SpSt-265</strain>
    </source>
</reference>
<feature type="domain" description="GIY-YIG" evidence="1">
    <location>
        <begin position="34"/>
        <end position="137"/>
    </location>
</feature>
<proteinExistence type="predicted"/>
<protein>
    <submittedName>
        <fullName evidence="2">DUF4357 domain-containing protein</fullName>
    </submittedName>
</protein>
<dbReference type="AlphaFoldDB" id="A0A7C1SC57"/>